<keyword evidence="2" id="KW-1185">Reference proteome</keyword>
<organism evidence="1 2">
    <name type="scientific">Rhododendron molle</name>
    <name type="common">Chinese azalea</name>
    <name type="synonym">Azalea mollis</name>
    <dbReference type="NCBI Taxonomy" id="49168"/>
    <lineage>
        <taxon>Eukaryota</taxon>
        <taxon>Viridiplantae</taxon>
        <taxon>Streptophyta</taxon>
        <taxon>Embryophyta</taxon>
        <taxon>Tracheophyta</taxon>
        <taxon>Spermatophyta</taxon>
        <taxon>Magnoliopsida</taxon>
        <taxon>eudicotyledons</taxon>
        <taxon>Gunneridae</taxon>
        <taxon>Pentapetalae</taxon>
        <taxon>asterids</taxon>
        <taxon>Ericales</taxon>
        <taxon>Ericaceae</taxon>
        <taxon>Ericoideae</taxon>
        <taxon>Rhodoreae</taxon>
        <taxon>Rhododendron</taxon>
    </lineage>
</organism>
<dbReference type="EMBL" id="CM046391">
    <property type="protein sequence ID" value="KAI8560717.1"/>
    <property type="molecule type" value="Genomic_DNA"/>
</dbReference>
<accession>A0ACC0P6U0</accession>
<comment type="caution">
    <text evidence="1">The sequence shown here is derived from an EMBL/GenBank/DDBJ whole genome shotgun (WGS) entry which is preliminary data.</text>
</comment>
<protein>
    <submittedName>
        <fullName evidence="1">Uncharacterized protein</fullName>
    </submittedName>
</protein>
<gene>
    <name evidence="1" type="ORF">RHMOL_Rhmol04G0278000</name>
</gene>
<name>A0ACC0P6U0_RHOML</name>
<sequence length="327" mass="36593">MSTVTVPPVLTSARDDAIQLHRAFKGFGCDTTTVVNILAHRNSEQRAIIRQEYRTMYSEDLDNRLSSELSGDLKRAVCLWIHDPAGRDATILRKALSGDIISLRTASEVICSRTVSQIQQLKQVYHAMFGAYLEHDIEYQASGDLKKLLLAYVGILRYEGPESDRMMAENDAKALFKAGEKRLGTDENTFIRVFSERSRAQLGAVSSAYHSMYGSSLKKCIFLNRLGLLFQAVKKEMSGDFEFALLTILQCAENPGKFFAKALHKAMKGLGTDDSTLIRVIVTRAEIDMQYIKAEYRKKHGKSLNDAVHSETSGHYRAFLLALLGPN</sequence>
<evidence type="ECO:0000313" key="1">
    <source>
        <dbReference type="EMBL" id="KAI8560717.1"/>
    </source>
</evidence>
<evidence type="ECO:0000313" key="2">
    <source>
        <dbReference type="Proteomes" id="UP001062846"/>
    </source>
</evidence>
<dbReference type="Proteomes" id="UP001062846">
    <property type="component" value="Chromosome 4"/>
</dbReference>
<reference evidence="1" key="1">
    <citation type="submission" date="2022-02" db="EMBL/GenBank/DDBJ databases">
        <title>Plant Genome Project.</title>
        <authorList>
            <person name="Zhang R.-G."/>
        </authorList>
    </citation>
    <scope>NUCLEOTIDE SEQUENCE</scope>
    <source>
        <strain evidence="1">AT1</strain>
    </source>
</reference>
<proteinExistence type="predicted"/>